<keyword evidence="4" id="KW-1185">Reference proteome</keyword>
<feature type="chain" id="PRO_5002489427" description="Por secretion system C-terminal sorting domain-containing protein" evidence="2">
    <location>
        <begin position="29"/>
        <end position="1150"/>
    </location>
</feature>
<feature type="signal peptide" evidence="2">
    <location>
        <begin position="1"/>
        <end position="28"/>
    </location>
</feature>
<keyword evidence="2" id="KW-0732">Signal</keyword>
<dbReference type="EMBL" id="AQHW01000017">
    <property type="protein sequence ID" value="KKB53960.1"/>
    <property type="molecule type" value="Genomic_DNA"/>
</dbReference>
<dbReference type="AlphaFoldDB" id="A0A0F5J8X2"/>
<dbReference type="HOGENOM" id="CLU_276685_0_0_10"/>
<dbReference type="RefSeq" id="WP_028726805.1">
    <property type="nucleotide sequence ID" value="NZ_KQ033920.1"/>
</dbReference>
<evidence type="ECO:0000256" key="2">
    <source>
        <dbReference type="SAM" id="SignalP"/>
    </source>
</evidence>
<evidence type="ECO:0000256" key="1">
    <source>
        <dbReference type="SAM" id="MobiDB-lite"/>
    </source>
</evidence>
<sequence>MKNKYLKSMTAHVIMVMLSVLCLTGAQAIGAQNRNMGGGSPSGGSSAANASSSQKPIMPLMTRSTSNAVSVNETEYATWADAVTAINESSEENFDIVLINHVMDAKTMPSKPCTISGKTTDINFTYIDDNSYLTRIQMSAPVTFKNITLQVWQIAANGHALTFDEGVTVASGYTIDNAKNTGIRNIWGGTDNNSNVENTNITIKSGQFGWVTGGSTTSGDDPANSGDVTGTSTVTIIGGTINGTVFGGGYGGTCDNTIVNMSGGTTGWIYGGGEVGDVTDTAKLTISGTAVVKETVFGGSDSGTCGSTEVKLNGGTFKGNIYTGGFHGIVAGLSSIIVDGAKIDPEQESGSPNIYMGGSIYGGGFGDFNSEDDKGKVDSATVLIKGLKEGSHHVNVFGGGLTSSVTENTSVTIEGGTIDAAWGSGDNYNGNKGSVKGNASIVIKDGTIKTVGAARGQMQGKAIAVEGKLSISIEGGSVIESIMSGNEPHGSEYKDCTLTLKGIGSENQPYNLPQIRGINNLVLDNTIATCRGSIQTEGGSYNLGGFAFNEDNPIHISGDGKLVGRDILLQTMDLGALPPNLPLVVTGNLPKTTTFAGLVRLESGITPVTTLIYKAGHTYRLKKAEETLYTVGIATLETEGIGTISVKWDQYAATDVMLEDGDQVPNTANITPTATPNDEGITATLKNGETTITNGSTLTLSADASFQGEFEIQPLDLNEKNEDITISKDGNIWKYMKAAITRSTPSLLSFNGTIKNTLADTKRMLIDETAQGVLTFENAKINSSTTAAPALTIANGAKVSFRGNLEVKAGEANQYGISNNGSLTITGKNTEITATNTTTDSDKGIKVNPQASMVAEANTKLTTSGMDNAGSVVVKEGATAETTTQQPLQKTYLVTVLDPGNGNELVLTTGTDITVSNQDKVASNTILTVSGIPASGYALESITATPKSGQAATLSNNSTYTMLESPVAFSATFKQQITPPEPPATVYYNVTLPVVEGAVTDPVAGAYEVESWGSFRFYLSLDKEYDQSVPLVTTSRGETITPRTSDGAYIIKYVRQPLDIFIDGIVKNPDPVANETLATVPATVRVFGNALSITVPQATTAIIFDLAGRPQRNLRLPDGETRVEGLPSGAYIVKFENGEVVKVIVTRSRT</sequence>
<dbReference type="Proteomes" id="UP000033035">
    <property type="component" value="Unassembled WGS sequence"/>
</dbReference>
<feature type="region of interest" description="Disordered" evidence="1">
    <location>
        <begin position="34"/>
        <end position="55"/>
    </location>
</feature>
<protein>
    <recommendedName>
        <fullName evidence="5">Por secretion system C-terminal sorting domain-containing protein</fullName>
    </recommendedName>
</protein>
<dbReference type="STRING" id="1203610.HMPREF1536_03541"/>
<evidence type="ECO:0008006" key="5">
    <source>
        <dbReference type="Google" id="ProtNLM"/>
    </source>
</evidence>
<evidence type="ECO:0000313" key="4">
    <source>
        <dbReference type="Proteomes" id="UP000033035"/>
    </source>
</evidence>
<dbReference type="PATRIC" id="fig|1203610.3.peg.3609"/>
<organism evidence="3 4">
    <name type="scientific">Parabacteroides gordonii MS-1 = DSM 23371</name>
    <dbReference type="NCBI Taxonomy" id="1203610"/>
    <lineage>
        <taxon>Bacteria</taxon>
        <taxon>Pseudomonadati</taxon>
        <taxon>Bacteroidota</taxon>
        <taxon>Bacteroidia</taxon>
        <taxon>Bacteroidales</taxon>
        <taxon>Tannerellaceae</taxon>
        <taxon>Parabacteroides</taxon>
    </lineage>
</organism>
<name>A0A0F5J8X2_9BACT</name>
<proteinExistence type="predicted"/>
<feature type="compositionally biased region" description="Low complexity" evidence="1">
    <location>
        <begin position="43"/>
        <end position="53"/>
    </location>
</feature>
<evidence type="ECO:0000313" key="3">
    <source>
        <dbReference type="EMBL" id="KKB53960.1"/>
    </source>
</evidence>
<reference evidence="3 4" key="1">
    <citation type="submission" date="2013-04" db="EMBL/GenBank/DDBJ databases">
        <title>The Genome Sequence of Parabacteroides gordonii DSM 23371.</title>
        <authorList>
            <consortium name="The Broad Institute Genomics Platform"/>
            <person name="Earl A."/>
            <person name="Ward D."/>
            <person name="Feldgarden M."/>
            <person name="Gevers D."/>
            <person name="Martens E."/>
            <person name="Sakamoto M."/>
            <person name="Benno Y."/>
            <person name="Suzuki N."/>
            <person name="Matsunaga N."/>
            <person name="Koshihara K."/>
            <person name="Seki M."/>
            <person name="Komiya H."/>
            <person name="Walker B."/>
            <person name="Young S."/>
            <person name="Zeng Q."/>
            <person name="Gargeya S."/>
            <person name="Fitzgerald M."/>
            <person name="Haas B."/>
            <person name="Abouelleil A."/>
            <person name="Allen A.W."/>
            <person name="Alvarado L."/>
            <person name="Arachchi H.M."/>
            <person name="Berlin A.M."/>
            <person name="Chapman S.B."/>
            <person name="Gainer-Dewar J."/>
            <person name="Goldberg J."/>
            <person name="Griggs A."/>
            <person name="Gujja S."/>
            <person name="Hansen M."/>
            <person name="Howarth C."/>
            <person name="Imamovic A."/>
            <person name="Ireland A."/>
            <person name="Larimer J."/>
            <person name="McCowan C."/>
            <person name="Murphy C."/>
            <person name="Pearson M."/>
            <person name="Poon T.W."/>
            <person name="Priest M."/>
            <person name="Roberts A."/>
            <person name="Saif S."/>
            <person name="Shea T."/>
            <person name="Sisk P."/>
            <person name="Sykes S."/>
            <person name="Wortman J."/>
            <person name="Nusbaum C."/>
            <person name="Birren B."/>
        </authorList>
    </citation>
    <scope>NUCLEOTIDE SEQUENCE [LARGE SCALE GENOMIC DNA]</scope>
    <source>
        <strain evidence="3 4">MS-1</strain>
    </source>
</reference>
<comment type="caution">
    <text evidence="3">The sequence shown here is derived from an EMBL/GenBank/DDBJ whole genome shotgun (WGS) entry which is preliminary data.</text>
</comment>
<accession>A0A0F5J8X2</accession>
<gene>
    <name evidence="3" type="ORF">HMPREF1536_03541</name>
</gene>